<name>A0A448WL74_9PLAT</name>
<sequence>MPSGPPVAILSQTVPTHFGPFYLSPPPISHPSSGNWEFWVFKPQLKAGRSILPGLICPSPEPGITCSDPPDGRTSAKSVITLTNGVHRVDAKTGH</sequence>
<evidence type="ECO:0000313" key="1">
    <source>
        <dbReference type="EMBL" id="VEL14465.1"/>
    </source>
</evidence>
<reference evidence="1" key="1">
    <citation type="submission" date="2018-11" db="EMBL/GenBank/DDBJ databases">
        <authorList>
            <consortium name="Pathogen Informatics"/>
        </authorList>
    </citation>
    <scope>NUCLEOTIDE SEQUENCE</scope>
</reference>
<evidence type="ECO:0000313" key="2">
    <source>
        <dbReference type="Proteomes" id="UP000784294"/>
    </source>
</evidence>
<dbReference type="EMBL" id="CAAALY010021240">
    <property type="protein sequence ID" value="VEL14465.1"/>
    <property type="molecule type" value="Genomic_DNA"/>
</dbReference>
<proteinExistence type="predicted"/>
<gene>
    <name evidence="1" type="ORF">PXEA_LOCUS7905</name>
</gene>
<protein>
    <submittedName>
        <fullName evidence="1">Uncharacterized protein</fullName>
    </submittedName>
</protein>
<keyword evidence="2" id="KW-1185">Reference proteome</keyword>
<dbReference type="Proteomes" id="UP000784294">
    <property type="component" value="Unassembled WGS sequence"/>
</dbReference>
<dbReference type="AlphaFoldDB" id="A0A448WL74"/>
<comment type="caution">
    <text evidence="1">The sequence shown here is derived from an EMBL/GenBank/DDBJ whole genome shotgun (WGS) entry which is preliminary data.</text>
</comment>
<organism evidence="1 2">
    <name type="scientific">Protopolystoma xenopodis</name>
    <dbReference type="NCBI Taxonomy" id="117903"/>
    <lineage>
        <taxon>Eukaryota</taxon>
        <taxon>Metazoa</taxon>
        <taxon>Spiralia</taxon>
        <taxon>Lophotrochozoa</taxon>
        <taxon>Platyhelminthes</taxon>
        <taxon>Monogenea</taxon>
        <taxon>Polyopisthocotylea</taxon>
        <taxon>Polystomatidea</taxon>
        <taxon>Polystomatidae</taxon>
        <taxon>Protopolystoma</taxon>
    </lineage>
</organism>
<accession>A0A448WL74</accession>